<reference evidence="2 3" key="1">
    <citation type="submission" date="2013-02" db="EMBL/GenBank/DDBJ databases">
        <title>Draft Genome Sequence of Streptomyces aurantiacus, Which Produces Setomimycin.</title>
        <authorList>
            <person name="Gruening B.A."/>
            <person name="Praeg A."/>
            <person name="Erxleben A."/>
            <person name="Guenther S."/>
            <person name="Mueller M."/>
        </authorList>
    </citation>
    <scope>NUCLEOTIDE SEQUENCE [LARGE SCALE GENOMIC DNA]</scope>
    <source>
        <strain evidence="2 3">JA 4570</strain>
    </source>
</reference>
<evidence type="ECO:0000256" key="1">
    <source>
        <dbReference type="SAM" id="MobiDB-lite"/>
    </source>
</evidence>
<name>S4A3Q0_9ACTN</name>
<organism evidence="2 3">
    <name type="scientific">Streptomyces aurantiacus JA 4570</name>
    <dbReference type="NCBI Taxonomy" id="1286094"/>
    <lineage>
        <taxon>Bacteria</taxon>
        <taxon>Bacillati</taxon>
        <taxon>Actinomycetota</taxon>
        <taxon>Actinomycetes</taxon>
        <taxon>Kitasatosporales</taxon>
        <taxon>Streptomycetaceae</taxon>
        <taxon>Streptomyces</taxon>
        <taxon>Streptomyces aurantiacus group</taxon>
    </lineage>
</organism>
<accession>S4A3Q0</accession>
<dbReference type="PATRIC" id="fig|1286094.4.peg.1582"/>
<comment type="caution">
    <text evidence="2">The sequence shown here is derived from an EMBL/GenBank/DDBJ whole genome shotgun (WGS) entry which is preliminary data.</text>
</comment>
<evidence type="ECO:0000313" key="3">
    <source>
        <dbReference type="Proteomes" id="UP000014629"/>
    </source>
</evidence>
<gene>
    <name evidence="2" type="ORF">STRAU_1605</name>
</gene>
<sequence>MPVGGQAHDRRLAHGVGRGGFGRTHEPHQGAEPSGRATGLCLALRIAPGRPDRRSATPPSFHPFE</sequence>
<evidence type="ECO:0000313" key="2">
    <source>
        <dbReference type="EMBL" id="EPH45340.1"/>
    </source>
</evidence>
<dbReference type="AlphaFoldDB" id="S4A3Q0"/>
<dbReference type="Proteomes" id="UP000014629">
    <property type="component" value="Unassembled WGS sequence"/>
</dbReference>
<feature type="region of interest" description="Disordered" evidence="1">
    <location>
        <begin position="1"/>
        <end position="38"/>
    </location>
</feature>
<dbReference type="EMBL" id="AOPZ01000063">
    <property type="protein sequence ID" value="EPH45340.1"/>
    <property type="molecule type" value="Genomic_DNA"/>
</dbReference>
<proteinExistence type="predicted"/>
<keyword evidence="3" id="KW-1185">Reference proteome</keyword>
<protein>
    <submittedName>
        <fullName evidence="2">Uncharacterized protein</fullName>
    </submittedName>
</protein>